<gene>
    <name evidence="5" type="ORF">MDA_GLEAN10021403</name>
</gene>
<feature type="region of interest" description="Disordered" evidence="4">
    <location>
        <begin position="29"/>
        <end position="50"/>
    </location>
</feature>
<reference evidence="6" key="1">
    <citation type="journal article" date="2013" name="Science">
        <title>Comparative analysis of bat genomes provides insight into the evolution of flight and immunity.</title>
        <authorList>
            <person name="Zhang G."/>
            <person name="Cowled C."/>
            <person name="Shi Z."/>
            <person name="Huang Z."/>
            <person name="Bishop-Lilly K.A."/>
            <person name="Fang X."/>
            <person name="Wynne J.W."/>
            <person name="Xiong Z."/>
            <person name="Baker M.L."/>
            <person name="Zhao W."/>
            <person name="Tachedjian M."/>
            <person name="Zhu Y."/>
            <person name="Zhou P."/>
            <person name="Jiang X."/>
            <person name="Ng J."/>
            <person name="Yang L."/>
            <person name="Wu L."/>
            <person name="Xiao J."/>
            <person name="Feng Y."/>
            <person name="Chen Y."/>
            <person name="Sun X."/>
            <person name="Zhang Y."/>
            <person name="Marsh G.A."/>
            <person name="Crameri G."/>
            <person name="Broder C.C."/>
            <person name="Frey K.G."/>
            <person name="Wang L.F."/>
            <person name="Wang J."/>
        </authorList>
    </citation>
    <scope>NUCLEOTIDE SEQUENCE [LARGE SCALE GENOMIC DNA]</scope>
</reference>
<evidence type="ECO:0000256" key="2">
    <source>
        <dbReference type="ARBA" id="ARBA00022980"/>
    </source>
</evidence>
<dbReference type="AlphaFoldDB" id="L5LS88"/>
<dbReference type="GO" id="GO:0003735">
    <property type="term" value="F:structural constituent of ribosome"/>
    <property type="evidence" value="ECO:0007669"/>
    <property type="project" value="InterPro"/>
</dbReference>
<organism evidence="5 6">
    <name type="scientific">Myotis davidii</name>
    <name type="common">David's myotis</name>
    <dbReference type="NCBI Taxonomy" id="225400"/>
    <lineage>
        <taxon>Eukaryota</taxon>
        <taxon>Metazoa</taxon>
        <taxon>Chordata</taxon>
        <taxon>Craniata</taxon>
        <taxon>Vertebrata</taxon>
        <taxon>Euteleostomi</taxon>
        <taxon>Mammalia</taxon>
        <taxon>Eutheria</taxon>
        <taxon>Laurasiatheria</taxon>
        <taxon>Chiroptera</taxon>
        <taxon>Yangochiroptera</taxon>
        <taxon>Vespertilionidae</taxon>
        <taxon>Myotis</taxon>
    </lineage>
</organism>
<dbReference type="InterPro" id="IPR005756">
    <property type="entry name" value="Ribosomal_uL24_euk/arc"/>
</dbReference>
<proteinExistence type="inferred from homology"/>
<evidence type="ECO:0000256" key="1">
    <source>
        <dbReference type="ARBA" id="ARBA00010618"/>
    </source>
</evidence>
<dbReference type="PANTHER" id="PTHR11143">
    <property type="entry name" value="60S RIBOSOMAL PROTEIN L26 FAMILY MEMBER"/>
    <property type="match status" value="1"/>
</dbReference>
<evidence type="ECO:0000313" key="5">
    <source>
        <dbReference type="EMBL" id="ELK28917.1"/>
    </source>
</evidence>
<dbReference type="GO" id="GO:0031090">
    <property type="term" value="C:organelle membrane"/>
    <property type="evidence" value="ECO:0007669"/>
    <property type="project" value="UniProtKB-ARBA"/>
</dbReference>
<keyword evidence="6" id="KW-1185">Reference proteome</keyword>
<evidence type="ECO:0000256" key="4">
    <source>
        <dbReference type="SAM" id="MobiDB-lite"/>
    </source>
</evidence>
<dbReference type="GO" id="GO:0006412">
    <property type="term" value="P:translation"/>
    <property type="evidence" value="ECO:0007669"/>
    <property type="project" value="InterPro"/>
</dbReference>
<dbReference type="Proteomes" id="UP000010556">
    <property type="component" value="Unassembled WGS sequence"/>
</dbReference>
<keyword evidence="3" id="KW-0687">Ribonucleoprotein</keyword>
<dbReference type="SUPFAM" id="SSF50104">
    <property type="entry name" value="Translation proteins SH3-like domain"/>
    <property type="match status" value="1"/>
</dbReference>
<dbReference type="EMBL" id="KB108645">
    <property type="protein sequence ID" value="ELK28917.1"/>
    <property type="molecule type" value="Genomic_DNA"/>
</dbReference>
<evidence type="ECO:0000313" key="6">
    <source>
        <dbReference type="Proteomes" id="UP000010556"/>
    </source>
</evidence>
<dbReference type="GO" id="GO:0015934">
    <property type="term" value="C:large ribosomal subunit"/>
    <property type="evidence" value="ECO:0007669"/>
    <property type="project" value="InterPro"/>
</dbReference>
<protein>
    <submittedName>
        <fullName evidence="5">60S ribosomal protein L26-like 1</fullName>
    </submittedName>
</protein>
<comment type="similarity">
    <text evidence="1">Belongs to the universal ribosomal protein uL24 family.</text>
</comment>
<sequence length="209" mass="23017">MVLPPPPPEMRRCRGSPGFGRILSCLAQSPGREASPPRLSLSPEEQMPSHGAVVGSLPQFTVSLWTPPPPPPMCLSPCCVTAASPGGGAGCDWESPFENQTGFVRCGRRGASFAAALKQSCLGLSQRLPSVVRGHYKGQQIGQVVQVYRKKYVVYIERVQRERLPAPAVITRLKLDKDREKILERKAKSRQVGKEKGKYKEELIEKIQE</sequence>
<accession>L5LS88</accession>
<dbReference type="InterPro" id="IPR014722">
    <property type="entry name" value="Rib_uL2_dom2"/>
</dbReference>
<evidence type="ECO:0000256" key="3">
    <source>
        <dbReference type="ARBA" id="ARBA00023274"/>
    </source>
</evidence>
<dbReference type="InterPro" id="IPR008991">
    <property type="entry name" value="Translation_prot_SH3-like_sf"/>
</dbReference>
<keyword evidence="2 5" id="KW-0689">Ribosomal protein</keyword>
<name>L5LS88_MYODS</name>
<dbReference type="Gene3D" id="2.30.30.30">
    <property type="match status" value="1"/>
</dbReference>